<gene>
    <name evidence="5" type="ORF">MNBD_GAMMA03-517</name>
</gene>
<keyword evidence="3" id="KW-0378">Hydrolase</keyword>
<evidence type="ECO:0000256" key="3">
    <source>
        <dbReference type="ARBA" id="ARBA00022801"/>
    </source>
</evidence>
<evidence type="ECO:0000256" key="4">
    <source>
        <dbReference type="ARBA" id="ARBA00023180"/>
    </source>
</evidence>
<evidence type="ECO:0000256" key="1">
    <source>
        <dbReference type="ARBA" id="ARBA00022729"/>
    </source>
</evidence>
<dbReference type="InterPro" id="IPR028994">
    <property type="entry name" value="Integrin_alpha_N"/>
</dbReference>
<sequence length="463" mass="48571">MVFGLTATNSGTVLIIYGRPNGLASTNSQLLFQSIFVFPPTFESLNGVEDNDFFGKSLASGDFNCDGITDLAVGTPDEDVTIDGELRSNVGAINIFYGSVDGFADLGQGSTFLLQYPAPNSFIEENDRFGWSMAAANFNGDTFNGIACDDLAVSAPFEDFNAINDVGFVSIFSGSDQGLSENDVEIINQVTDGLTETIVESHDQFGYSLAAGHLTSNGGMGVFDLVVGIPGENIDGEINAGAVQVFKGSFGGLDNAIPSDVWSQSGDIIGVVEANDRFGSSVAVGNFNGDFLDDVAIGVPRENLNSAGINDAGSINIIYSGQFGLETDGNQIFHQDTDGIDGDAEDDDRFGDALTTGDLNGDSIDDLVIGVPRENNSKGAFHILFGSSDGITTVDSIFEKNLGGGEELDEMGYAMTIANFGNGKQLAVGIPGDDSEVGGFNDAGSVEVFSFNNDVIFKNSFED</sequence>
<dbReference type="InterPro" id="IPR013519">
    <property type="entry name" value="Int_alpha_beta-p"/>
</dbReference>
<dbReference type="AlphaFoldDB" id="A0A3B0WZG5"/>
<dbReference type="PROSITE" id="PS51470">
    <property type="entry name" value="FG_GAP"/>
    <property type="match status" value="4"/>
</dbReference>
<protein>
    <recommendedName>
        <fullName evidence="6">FG-GAP repeat protein</fullName>
    </recommendedName>
</protein>
<keyword evidence="2" id="KW-0677">Repeat</keyword>
<dbReference type="Pfam" id="PF01839">
    <property type="entry name" value="FG-GAP"/>
    <property type="match status" value="3"/>
</dbReference>
<dbReference type="EMBL" id="UOFC01000248">
    <property type="protein sequence ID" value="VAW48994.1"/>
    <property type="molecule type" value="Genomic_DNA"/>
</dbReference>
<dbReference type="PANTHER" id="PTHR23221">
    <property type="entry name" value="GLYCOSYLPHOSPHATIDYLINOSITOL PHOSPHOLIPASE D"/>
    <property type="match status" value="1"/>
</dbReference>
<keyword evidence="4" id="KW-0325">Glycoprotein</keyword>
<dbReference type="InterPro" id="IPR013517">
    <property type="entry name" value="FG-GAP"/>
</dbReference>
<evidence type="ECO:0000313" key="5">
    <source>
        <dbReference type="EMBL" id="VAW48994.1"/>
    </source>
</evidence>
<evidence type="ECO:0000256" key="2">
    <source>
        <dbReference type="ARBA" id="ARBA00022737"/>
    </source>
</evidence>
<dbReference type="Gene3D" id="2.130.10.130">
    <property type="entry name" value="Integrin alpha, N-terminal"/>
    <property type="match status" value="2"/>
</dbReference>
<evidence type="ECO:0008006" key="6">
    <source>
        <dbReference type="Google" id="ProtNLM"/>
    </source>
</evidence>
<proteinExistence type="predicted"/>
<name>A0A3B0WZG5_9ZZZZ</name>
<dbReference type="SUPFAM" id="SSF69318">
    <property type="entry name" value="Integrin alpha N-terminal domain"/>
    <property type="match status" value="2"/>
</dbReference>
<keyword evidence="1" id="KW-0732">Signal</keyword>
<reference evidence="5" key="1">
    <citation type="submission" date="2018-06" db="EMBL/GenBank/DDBJ databases">
        <authorList>
            <person name="Zhirakovskaya E."/>
        </authorList>
    </citation>
    <scope>NUCLEOTIDE SEQUENCE</scope>
</reference>
<organism evidence="5">
    <name type="scientific">hydrothermal vent metagenome</name>
    <dbReference type="NCBI Taxonomy" id="652676"/>
    <lineage>
        <taxon>unclassified sequences</taxon>
        <taxon>metagenomes</taxon>
        <taxon>ecological metagenomes</taxon>
    </lineage>
</organism>
<dbReference type="GO" id="GO:0016787">
    <property type="term" value="F:hydrolase activity"/>
    <property type="evidence" value="ECO:0007669"/>
    <property type="project" value="UniProtKB-KW"/>
</dbReference>
<dbReference type="PANTHER" id="PTHR23221:SF7">
    <property type="entry name" value="PHOSPHATIDYLINOSITOL-GLYCAN-SPECIFIC PHOSPHOLIPASE D"/>
    <property type="match status" value="1"/>
</dbReference>
<accession>A0A3B0WZG5</accession>
<dbReference type="SMART" id="SM00191">
    <property type="entry name" value="Int_alpha"/>
    <property type="match status" value="5"/>
</dbReference>